<dbReference type="EMBL" id="JPWA01000001">
    <property type="protein sequence ID" value="RCK07609.1"/>
    <property type="molecule type" value="Genomic_DNA"/>
</dbReference>
<accession>A0A367UHG8</accession>
<gene>
    <name evidence="1" type="ORF">TH5_00575</name>
</gene>
<proteinExistence type="predicted"/>
<evidence type="ECO:0000313" key="2">
    <source>
        <dbReference type="Proteomes" id="UP000252419"/>
    </source>
</evidence>
<evidence type="ECO:0000313" key="1">
    <source>
        <dbReference type="EMBL" id="RCK07609.1"/>
    </source>
</evidence>
<reference evidence="1 2" key="1">
    <citation type="submission" date="2014-07" db="EMBL/GenBank/DDBJ databases">
        <title>Draft genome sequence of Thalassospira xianhensis P-4 (MCCC 1A02616).</title>
        <authorList>
            <person name="Lai Q."/>
            <person name="Shao Z."/>
        </authorList>
    </citation>
    <scope>NUCLEOTIDE SEQUENCE [LARGE SCALE GENOMIC DNA]</scope>
    <source>
        <strain evidence="1 2">MCCC 1A02616</strain>
    </source>
</reference>
<keyword evidence="2" id="KW-1185">Reference proteome</keyword>
<organism evidence="1 2">
    <name type="scientific">Thalassospira xianhensis MCCC 1A02616</name>
    <dbReference type="NCBI Taxonomy" id="1177929"/>
    <lineage>
        <taxon>Bacteria</taxon>
        <taxon>Pseudomonadati</taxon>
        <taxon>Pseudomonadota</taxon>
        <taxon>Alphaproteobacteria</taxon>
        <taxon>Rhodospirillales</taxon>
        <taxon>Thalassospiraceae</taxon>
        <taxon>Thalassospira</taxon>
    </lineage>
</organism>
<dbReference type="RefSeq" id="WP_114120066.1">
    <property type="nucleotide sequence ID" value="NZ_JPWA01000001.1"/>
</dbReference>
<protein>
    <submittedName>
        <fullName evidence="1">Uncharacterized protein</fullName>
    </submittedName>
</protein>
<name>A0A367UHG8_9PROT</name>
<dbReference type="AlphaFoldDB" id="A0A367UHG8"/>
<dbReference type="Proteomes" id="UP000252419">
    <property type="component" value="Unassembled WGS sequence"/>
</dbReference>
<sequence>MNERDADKSQNPLSPAVIILLEWLRGNEEQIGLSFDGPKMSSKQRRNFLTAIAETYRAEHAGLCRVPRHRDISINLDLVDTLTQATRTVVRGNLEHSNGVLTVNFALAESLVCHEDYIEFILPQQLATEFGSNMQALSLIRAALSEDKYGDHFKADAGPS</sequence>
<comment type="caution">
    <text evidence="1">The sequence shown here is derived from an EMBL/GenBank/DDBJ whole genome shotgun (WGS) entry which is preliminary data.</text>
</comment>